<organism evidence="8 9">
    <name type="scientific">Pseudohalioglobus sediminis</name>
    <dbReference type="NCBI Taxonomy" id="2606449"/>
    <lineage>
        <taxon>Bacteria</taxon>
        <taxon>Pseudomonadati</taxon>
        <taxon>Pseudomonadota</taxon>
        <taxon>Gammaproteobacteria</taxon>
        <taxon>Cellvibrionales</taxon>
        <taxon>Halieaceae</taxon>
        <taxon>Pseudohalioglobus</taxon>
    </lineage>
</organism>
<evidence type="ECO:0000256" key="1">
    <source>
        <dbReference type="ARBA" id="ARBA00004651"/>
    </source>
</evidence>
<dbReference type="GO" id="GO:0005886">
    <property type="term" value="C:plasma membrane"/>
    <property type="evidence" value="ECO:0007669"/>
    <property type="project" value="UniProtKB-SubCell"/>
</dbReference>
<dbReference type="Pfam" id="PF01914">
    <property type="entry name" value="MarC"/>
    <property type="match status" value="1"/>
</dbReference>
<keyword evidence="6 7" id="KW-0472">Membrane</keyword>
<dbReference type="PANTHER" id="PTHR33508:SF1">
    <property type="entry name" value="UPF0056 MEMBRANE PROTEIN YHCE"/>
    <property type="match status" value="1"/>
</dbReference>
<evidence type="ECO:0000313" key="9">
    <source>
        <dbReference type="Proteomes" id="UP000323708"/>
    </source>
</evidence>
<evidence type="ECO:0000256" key="5">
    <source>
        <dbReference type="ARBA" id="ARBA00022989"/>
    </source>
</evidence>
<feature type="transmembrane region" description="Helical" evidence="7">
    <location>
        <begin position="43"/>
        <end position="62"/>
    </location>
</feature>
<dbReference type="Proteomes" id="UP000323708">
    <property type="component" value="Unassembled WGS sequence"/>
</dbReference>
<keyword evidence="9" id="KW-1185">Reference proteome</keyword>
<proteinExistence type="inferred from homology"/>
<comment type="subcellular location">
    <subcellularLocation>
        <location evidence="1 7">Cell membrane</location>
        <topology evidence="1 7">Multi-pass membrane protein</topology>
    </subcellularLocation>
</comment>
<comment type="caution">
    <text evidence="8">The sequence shown here is derived from an EMBL/GenBank/DDBJ whole genome shotgun (WGS) entry which is preliminary data.</text>
</comment>
<protein>
    <recommendedName>
        <fullName evidence="7">UPF0056 membrane protein</fullName>
    </recommendedName>
</protein>
<feature type="transmembrane region" description="Helical" evidence="7">
    <location>
        <begin position="7"/>
        <end position="31"/>
    </location>
</feature>
<evidence type="ECO:0000313" key="8">
    <source>
        <dbReference type="EMBL" id="KAA1194340.1"/>
    </source>
</evidence>
<evidence type="ECO:0000256" key="3">
    <source>
        <dbReference type="ARBA" id="ARBA00022475"/>
    </source>
</evidence>
<feature type="transmembrane region" description="Helical" evidence="7">
    <location>
        <begin position="177"/>
        <end position="198"/>
    </location>
</feature>
<reference evidence="8 9" key="1">
    <citation type="submission" date="2019-09" db="EMBL/GenBank/DDBJ databases">
        <authorList>
            <person name="Chen X.-Y."/>
        </authorList>
    </citation>
    <scope>NUCLEOTIDE SEQUENCE [LARGE SCALE GENOMIC DNA]</scope>
    <source>
        <strain evidence="8 9">NY5</strain>
    </source>
</reference>
<dbReference type="InterPro" id="IPR002771">
    <property type="entry name" value="Multi_antbiot-R_MarC"/>
</dbReference>
<feature type="transmembrane region" description="Helical" evidence="7">
    <location>
        <begin position="112"/>
        <end position="134"/>
    </location>
</feature>
<keyword evidence="5 7" id="KW-1133">Transmembrane helix</keyword>
<evidence type="ECO:0000256" key="7">
    <source>
        <dbReference type="RuleBase" id="RU362048"/>
    </source>
</evidence>
<feature type="transmembrane region" description="Helical" evidence="7">
    <location>
        <begin position="146"/>
        <end position="171"/>
    </location>
</feature>
<dbReference type="RefSeq" id="WP_149609809.1">
    <property type="nucleotide sequence ID" value="NZ_VTUX01000001.1"/>
</dbReference>
<evidence type="ECO:0000256" key="4">
    <source>
        <dbReference type="ARBA" id="ARBA00022692"/>
    </source>
</evidence>
<dbReference type="EMBL" id="VTUX01000001">
    <property type="protein sequence ID" value="KAA1194340.1"/>
    <property type="molecule type" value="Genomic_DNA"/>
</dbReference>
<keyword evidence="3" id="KW-1003">Cell membrane</keyword>
<evidence type="ECO:0000256" key="6">
    <source>
        <dbReference type="ARBA" id="ARBA00023136"/>
    </source>
</evidence>
<sequence>MNELSAHFLAVLMGFFAIMNPIANTAIFVGLTAEQPKSTQVAIALRALLTSFAIVAIFALAGKTIFHLFDITLPALRITGGILLFIIGYQMLHGGSSTLHAAPNEPVDVNVAYSPLAVPILAGPGTIATAMNYSASGDWVAISTTVATFALLCVVTFFCFIFGQGLIGIIGNAGLTMVTRLMGLIIAVIGTQMVMVGLRTSDFVAALMQ</sequence>
<dbReference type="NCBIfam" id="TIGR00427">
    <property type="entry name" value="NAAT family transporter"/>
    <property type="match status" value="1"/>
</dbReference>
<name>A0A5B0X4M0_9GAMM</name>
<dbReference type="PANTHER" id="PTHR33508">
    <property type="entry name" value="UPF0056 MEMBRANE PROTEIN YHCE"/>
    <property type="match status" value="1"/>
</dbReference>
<keyword evidence="4 7" id="KW-0812">Transmembrane</keyword>
<evidence type="ECO:0000256" key="2">
    <source>
        <dbReference type="ARBA" id="ARBA00009784"/>
    </source>
</evidence>
<comment type="similarity">
    <text evidence="2 7">Belongs to the UPF0056 (MarC) family.</text>
</comment>
<feature type="transmembrane region" description="Helical" evidence="7">
    <location>
        <begin position="74"/>
        <end position="92"/>
    </location>
</feature>
<gene>
    <name evidence="8" type="ORF">F0M18_02610</name>
</gene>
<accession>A0A5B0X4M0</accession>
<dbReference type="AlphaFoldDB" id="A0A5B0X4M0"/>